<evidence type="ECO:0000259" key="14">
    <source>
        <dbReference type="PROSITE" id="PS51504"/>
    </source>
</evidence>
<dbReference type="SUPFAM" id="SSF49313">
    <property type="entry name" value="Cadherin-like"/>
    <property type="match status" value="1"/>
</dbReference>
<protein>
    <submittedName>
        <fullName evidence="15">Alpha-sarcoglycan</fullName>
    </submittedName>
</protein>
<dbReference type="GO" id="GO:0003677">
    <property type="term" value="F:DNA binding"/>
    <property type="evidence" value="ECO:0007669"/>
    <property type="project" value="InterPro"/>
</dbReference>
<evidence type="ECO:0000256" key="7">
    <source>
        <dbReference type="ARBA" id="ARBA00022692"/>
    </source>
</evidence>
<dbReference type="GO" id="GO:0000786">
    <property type="term" value="C:nucleosome"/>
    <property type="evidence" value="ECO:0007669"/>
    <property type="project" value="InterPro"/>
</dbReference>
<dbReference type="GO" id="GO:0005856">
    <property type="term" value="C:cytoskeleton"/>
    <property type="evidence" value="ECO:0007669"/>
    <property type="project" value="UniProtKB-SubCell"/>
</dbReference>
<evidence type="ECO:0000256" key="11">
    <source>
        <dbReference type="ARBA" id="ARBA00023212"/>
    </source>
</evidence>
<dbReference type="SMART" id="SM00736">
    <property type="entry name" value="CADG"/>
    <property type="match status" value="1"/>
</dbReference>
<comment type="similarity">
    <text evidence="4">Belongs to the sarcoglycan alpha/epsilon family.</text>
</comment>
<dbReference type="Pfam" id="PF20989">
    <property type="entry name" value="Sarcoglycan_2_C"/>
    <property type="match status" value="1"/>
</dbReference>
<dbReference type="GO" id="GO:0016012">
    <property type="term" value="C:sarcoglycan complex"/>
    <property type="evidence" value="ECO:0007669"/>
    <property type="project" value="InterPro"/>
</dbReference>
<dbReference type="PANTHER" id="PTHR10132:SF16">
    <property type="entry name" value="ALPHA-SARCOGLYCAN"/>
    <property type="match status" value="1"/>
</dbReference>
<dbReference type="InterPro" id="IPR005818">
    <property type="entry name" value="Histone_H1/H5_H15"/>
</dbReference>
<gene>
    <name evidence="15" type="primary">SGCA</name>
    <name evidence="15" type="ORF">L345_11721</name>
</gene>
<sequence>VIFIGGLAASLPILNLHAVVGVIFIHELDREDFKGMFPFSMEDNEEPPFDPPITFHANLLHHPDLPRWVRYIQRTPFDIGYLYGSPTDKDIGKQTIEVMAYNRYTFETVRQAMEIRVSLSPDGDMPYQADFLVKNWDVEEMLPKDAQELFQKAVDRMWEQEGLTVINITSALDRGGRVPLPIENRKEGVYVKMGSKDPFTTCLTEAKSPDNLYRCRLEQQPVITCYDHFSPQFQVDWCNLTLIDLTTINDTEMVPVYGDGVLEEGTEFNPPDDAPDRIFFSDFLLTFLLPFVLGFLLFLLLAYIMCCRREGAQEGLEHLRKMGTISEKQMTFSLTNAESSEESIPEPISANIFAPKLLSNNDFDEAQPAPSGLNMKTLSSYRSKDRGKPSFPWKFLLPKRGVSKLIFQVVASTEKRSGVSLQALKKSVAATGYSLEKRKNHFKRVLRALVAKGLLRKLTGRGLTGSYGISKIMLKVLRRRKRKRRRRRKRRKTIAVLKKKKLGKQRKRKRSRSRKKKTKPEQSDPSNCCSEKSFCSIYFFSCSIQMVHHHTIHDNTEELRQMAGARDVPRPLSTLPMFNIRTGERTNPMQSNRYDSA</sequence>
<dbReference type="SUPFAM" id="SSF46785">
    <property type="entry name" value="Winged helix' DNA-binding domain"/>
    <property type="match status" value="1"/>
</dbReference>
<dbReference type="Pfam" id="PF00538">
    <property type="entry name" value="Linker_histone"/>
    <property type="match status" value="1"/>
</dbReference>
<keyword evidence="6" id="KW-0963">Cytoplasm</keyword>
<keyword evidence="11" id="KW-0206">Cytoskeleton</keyword>
<accession>V8NJU2</accession>
<dbReference type="OrthoDB" id="10019906at2759"/>
<keyword evidence="10" id="KW-0325">Glycoprotein</keyword>
<feature type="compositionally biased region" description="Basic residues" evidence="12">
    <location>
        <begin position="479"/>
        <end position="518"/>
    </location>
</feature>
<dbReference type="EMBL" id="AZIM01003196">
    <property type="protein sequence ID" value="ETE62519.1"/>
    <property type="molecule type" value="Genomic_DNA"/>
</dbReference>
<keyword evidence="7 13" id="KW-0812">Transmembrane</keyword>
<dbReference type="AlphaFoldDB" id="V8NJU2"/>
<evidence type="ECO:0000313" key="16">
    <source>
        <dbReference type="Proteomes" id="UP000018936"/>
    </source>
</evidence>
<evidence type="ECO:0000256" key="12">
    <source>
        <dbReference type="SAM" id="MobiDB-lite"/>
    </source>
</evidence>
<dbReference type="Proteomes" id="UP000018936">
    <property type="component" value="Unassembled WGS sequence"/>
</dbReference>
<evidence type="ECO:0000256" key="6">
    <source>
        <dbReference type="ARBA" id="ARBA00022490"/>
    </source>
</evidence>
<evidence type="ECO:0000256" key="5">
    <source>
        <dbReference type="ARBA" id="ARBA00022475"/>
    </source>
</evidence>
<keyword evidence="16" id="KW-1185">Reference proteome</keyword>
<dbReference type="GO" id="GO:0006334">
    <property type="term" value="P:nucleosome assembly"/>
    <property type="evidence" value="ECO:0007669"/>
    <property type="project" value="InterPro"/>
</dbReference>
<comment type="subcellular location">
    <subcellularLocation>
        <location evidence="3">Cell membrane</location>
        <location evidence="3">Sarcolemma</location>
        <topology evidence="3">Single-pass membrane protein</topology>
    </subcellularLocation>
    <subcellularLocation>
        <location evidence="2">Cytoplasm</location>
        <location evidence="2">Cytoskeleton</location>
    </subcellularLocation>
</comment>
<evidence type="ECO:0000313" key="15">
    <source>
        <dbReference type="EMBL" id="ETE62519.1"/>
    </source>
</evidence>
<evidence type="ECO:0000256" key="10">
    <source>
        <dbReference type="ARBA" id="ARBA00023180"/>
    </source>
</evidence>
<reference evidence="15 16" key="1">
    <citation type="journal article" date="2013" name="Proc. Natl. Acad. Sci. U.S.A.">
        <title>The king cobra genome reveals dynamic gene evolution and adaptation in the snake venom system.</title>
        <authorList>
            <person name="Vonk F.J."/>
            <person name="Casewell N.R."/>
            <person name="Henkel C.V."/>
            <person name="Heimberg A.M."/>
            <person name="Jansen H.J."/>
            <person name="McCleary R.J."/>
            <person name="Kerkkamp H.M."/>
            <person name="Vos R.A."/>
            <person name="Guerreiro I."/>
            <person name="Calvete J.J."/>
            <person name="Wuster W."/>
            <person name="Woods A.E."/>
            <person name="Logan J.M."/>
            <person name="Harrison R.A."/>
            <person name="Castoe T.A."/>
            <person name="de Koning A.P."/>
            <person name="Pollock D.D."/>
            <person name="Yandell M."/>
            <person name="Calderon D."/>
            <person name="Renjifo C."/>
            <person name="Currier R.B."/>
            <person name="Salgado D."/>
            <person name="Pla D."/>
            <person name="Sanz L."/>
            <person name="Hyder A.S."/>
            <person name="Ribeiro J.M."/>
            <person name="Arntzen J.W."/>
            <person name="van den Thillart G.E."/>
            <person name="Boetzer M."/>
            <person name="Pirovano W."/>
            <person name="Dirks R.P."/>
            <person name="Spaink H.P."/>
            <person name="Duboule D."/>
            <person name="McGlinn E."/>
            <person name="Kini R.M."/>
            <person name="Richardson M.K."/>
        </authorList>
    </citation>
    <scope>NUCLEOTIDE SEQUENCE</scope>
    <source>
        <tissue evidence="15">Blood</tissue>
    </source>
</reference>
<evidence type="ECO:0000256" key="2">
    <source>
        <dbReference type="ARBA" id="ARBA00004245"/>
    </source>
</evidence>
<dbReference type="GO" id="GO:0005509">
    <property type="term" value="F:calcium ion binding"/>
    <property type="evidence" value="ECO:0007669"/>
    <property type="project" value="InterPro"/>
</dbReference>
<comment type="function">
    <text evidence="1">Component of the sarcoglycan complex, a subcomplex of the dystrophin-glycoprotein complex which forms a link between the F-actin cytoskeleton and the extracellular matrix.</text>
</comment>
<feature type="transmembrane region" description="Helical" evidence="13">
    <location>
        <begin position="6"/>
        <end position="26"/>
    </location>
</feature>
<feature type="domain" description="H15" evidence="14">
    <location>
        <begin position="398"/>
        <end position="471"/>
    </location>
</feature>
<dbReference type="InterPro" id="IPR048347">
    <property type="entry name" value="Sarcoglycan_C"/>
</dbReference>
<evidence type="ECO:0000256" key="1">
    <source>
        <dbReference type="ARBA" id="ARBA00002860"/>
    </source>
</evidence>
<proteinExistence type="inferred from homology"/>
<dbReference type="CDD" id="cd00073">
    <property type="entry name" value="H15"/>
    <property type="match status" value="1"/>
</dbReference>
<feature type="non-terminal residue" evidence="15">
    <location>
        <position position="597"/>
    </location>
</feature>
<feature type="transmembrane region" description="Helical" evidence="13">
    <location>
        <begin position="283"/>
        <end position="305"/>
    </location>
</feature>
<dbReference type="GO" id="GO:0042383">
    <property type="term" value="C:sarcolemma"/>
    <property type="evidence" value="ECO:0007669"/>
    <property type="project" value="UniProtKB-SubCell"/>
</dbReference>
<feature type="region of interest" description="Disordered" evidence="12">
    <location>
        <begin position="479"/>
        <end position="529"/>
    </location>
</feature>
<keyword evidence="9 13" id="KW-0472">Membrane</keyword>
<feature type="non-terminal residue" evidence="15">
    <location>
        <position position="1"/>
    </location>
</feature>
<name>V8NJU2_OPHHA</name>
<dbReference type="SMART" id="SM00526">
    <property type="entry name" value="H15"/>
    <property type="match status" value="1"/>
</dbReference>
<dbReference type="InterPro" id="IPR015919">
    <property type="entry name" value="Cadherin-like_sf"/>
</dbReference>
<evidence type="ECO:0000256" key="8">
    <source>
        <dbReference type="ARBA" id="ARBA00022989"/>
    </source>
</evidence>
<comment type="caution">
    <text evidence="15">The sequence shown here is derived from an EMBL/GenBank/DDBJ whole genome shotgun (WGS) entry which is preliminary data.</text>
</comment>
<dbReference type="InterPro" id="IPR008908">
    <property type="entry name" value="Sarcoglycan_alpha/epsilon"/>
</dbReference>
<dbReference type="Gene3D" id="1.10.10.10">
    <property type="entry name" value="Winged helix-like DNA-binding domain superfamily/Winged helix DNA-binding domain"/>
    <property type="match status" value="1"/>
</dbReference>
<evidence type="ECO:0000256" key="3">
    <source>
        <dbReference type="ARBA" id="ARBA00004513"/>
    </source>
</evidence>
<dbReference type="InterPro" id="IPR006644">
    <property type="entry name" value="Cadg"/>
</dbReference>
<evidence type="ECO:0000256" key="9">
    <source>
        <dbReference type="ARBA" id="ARBA00023136"/>
    </source>
</evidence>
<dbReference type="InterPro" id="IPR048346">
    <property type="entry name" value="Sarcoglycan_N"/>
</dbReference>
<evidence type="ECO:0000256" key="4">
    <source>
        <dbReference type="ARBA" id="ARBA00007721"/>
    </source>
</evidence>
<dbReference type="PROSITE" id="PS51504">
    <property type="entry name" value="H15"/>
    <property type="match status" value="1"/>
</dbReference>
<dbReference type="InterPro" id="IPR036388">
    <property type="entry name" value="WH-like_DNA-bd_sf"/>
</dbReference>
<dbReference type="PANTHER" id="PTHR10132">
    <property type="entry name" value="ALPHA-/EPSILON-SARCOGLYCAN FAMILY MEMBER"/>
    <property type="match status" value="1"/>
</dbReference>
<dbReference type="Pfam" id="PF05510">
    <property type="entry name" value="Sarcoglycan_2"/>
    <property type="match status" value="1"/>
</dbReference>
<dbReference type="InterPro" id="IPR036390">
    <property type="entry name" value="WH_DNA-bd_sf"/>
</dbReference>
<organism evidence="15 16">
    <name type="scientific">Ophiophagus hannah</name>
    <name type="common">King cobra</name>
    <name type="synonym">Naja hannah</name>
    <dbReference type="NCBI Taxonomy" id="8665"/>
    <lineage>
        <taxon>Eukaryota</taxon>
        <taxon>Metazoa</taxon>
        <taxon>Chordata</taxon>
        <taxon>Craniata</taxon>
        <taxon>Vertebrata</taxon>
        <taxon>Euteleostomi</taxon>
        <taxon>Lepidosauria</taxon>
        <taxon>Squamata</taxon>
        <taxon>Bifurcata</taxon>
        <taxon>Unidentata</taxon>
        <taxon>Episquamata</taxon>
        <taxon>Toxicofera</taxon>
        <taxon>Serpentes</taxon>
        <taxon>Colubroidea</taxon>
        <taxon>Elapidae</taxon>
        <taxon>Elapinae</taxon>
        <taxon>Ophiophagus</taxon>
    </lineage>
</organism>
<evidence type="ECO:0000256" key="13">
    <source>
        <dbReference type="SAM" id="Phobius"/>
    </source>
</evidence>
<keyword evidence="5" id="KW-1003">Cell membrane</keyword>
<keyword evidence="8 13" id="KW-1133">Transmembrane helix</keyword>